<evidence type="ECO:0000313" key="15">
    <source>
        <dbReference type="EMBL" id="OGC09262.1"/>
    </source>
</evidence>
<keyword evidence="8 12" id="KW-0028">Amino-acid biosynthesis</keyword>
<evidence type="ECO:0000256" key="12">
    <source>
        <dbReference type="HAMAP-Rule" id="MF_01014"/>
    </source>
</evidence>
<evidence type="ECO:0000313" key="16">
    <source>
        <dbReference type="Proteomes" id="UP000179095"/>
    </source>
</evidence>
<dbReference type="CDD" id="cd04732">
    <property type="entry name" value="HisA"/>
    <property type="match status" value="1"/>
</dbReference>
<keyword evidence="7 12" id="KW-0963">Cytoplasm</keyword>
<evidence type="ECO:0000256" key="9">
    <source>
        <dbReference type="ARBA" id="ARBA00023102"/>
    </source>
</evidence>
<name>A0A1F4RM60_UNCSA</name>
<accession>A0A1F4RM60</accession>
<comment type="pathway">
    <text evidence="3 12 14">Amino-acid biosynthesis; L-histidine biosynthesis; L-histidine from 5-phospho-alpha-D-ribose 1-diphosphate: step 4/9.</text>
</comment>
<dbReference type="EC" id="5.3.1.16" evidence="5 12"/>
<dbReference type="AlphaFoldDB" id="A0A1F4RM60"/>
<evidence type="ECO:0000256" key="1">
    <source>
        <dbReference type="ARBA" id="ARBA00000901"/>
    </source>
</evidence>
<dbReference type="SUPFAM" id="SSF51366">
    <property type="entry name" value="Ribulose-phoshate binding barrel"/>
    <property type="match status" value="1"/>
</dbReference>
<dbReference type="GO" id="GO:0000105">
    <property type="term" value="P:L-histidine biosynthetic process"/>
    <property type="evidence" value="ECO:0007669"/>
    <property type="project" value="UniProtKB-UniRule"/>
</dbReference>
<dbReference type="InterPro" id="IPR011060">
    <property type="entry name" value="RibuloseP-bd_barrel"/>
</dbReference>
<dbReference type="InterPro" id="IPR006062">
    <property type="entry name" value="His_biosynth"/>
</dbReference>
<dbReference type="EMBL" id="METQ01000033">
    <property type="protein sequence ID" value="OGC09262.1"/>
    <property type="molecule type" value="Genomic_DNA"/>
</dbReference>
<comment type="catalytic activity">
    <reaction evidence="1 12 14">
        <text>1-(5-phospho-beta-D-ribosyl)-5-[(5-phospho-beta-D-ribosylamino)methylideneamino]imidazole-4-carboxamide = 5-[(5-phospho-1-deoxy-D-ribulos-1-ylimino)methylamino]-1-(5-phospho-beta-D-ribosyl)imidazole-4-carboxamide</text>
        <dbReference type="Rhea" id="RHEA:15469"/>
        <dbReference type="ChEBI" id="CHEBI:58435"/>
        <dbReference type="ChEBI" id="CHEBI:58525"/>
        <dbReference type="EC" id="5.3.1.16"/>
    </reaction>
</comment>
<dbReference type="GO" id="GO:0003949">
    <property type="term" value="F:1-(5-phosphoribosyl)-5-[(5-phosphoribosylamino)methylideneamino]imidazole-4-carboxamide isomerase activity"/>
    <property type="evidence" value="ECO:0007669"/>
    <property type="project" value="UniProtKB-UniRule"/>
</dbReference>
<gene>
    <name evidence="12" type="primary">hisA</name>
    <name evidence="15" type="ORF">A3F86_02740</name>
</gene>
<dbReference type="GO" id="GO:0005737">
    <property type="term" value="C:cytoplasm"/>
    <property type="evidence" value="ECO:0007669"/>
    <property type="project" value="UniProtKB-SubCell"/>
</dbReference>
<evidence type="ECO:0000256" key="3">
    <source>
        <dbReference type="ARBA" id="ARBA00005133"/>
    </source>
</evidence>
<dbReference type="PANTHER" id="PTHR43090">
    <property type="entry name" value="1-(5-PHOSPHORIBOSYL)-5-[(5-PHOSPHORIBOSYLAMINO)METHYLIDENEAMINO] IMIDAZOLE-4-CARBOXAMIDE ISOMERASE"/>
    <property type="match status" value="1"/>
</dbReference>
<organism evidence="15 16">
    <name type="scientific">candidate division WOR-1 bacterium RIFCSPLOWO2_12_FULL_45_9</name>
    <dbReference type="NCBI Taxonomy" id="1802568"/>
    <lineage>
        <taxon>Bacteria</taxon>
        <taxon>Bacillati</taxon>
        <taxon>Saganbacteria</taxon>
    </lineage>
</organism>
<evidence type="ECO:0000256" key="2">
    <source>
        <dbReference type="ARBA" id="ARBA00004496"/>
    </source>
</evidence>
<keyword evidence="10 12" id="KW-0413">Isomerase</keyword>
<dbReference type="InterPro" id="IPR013785">
    <property type="entry name" value="Aldolase_TIM"/>
</dbReference>
<keyword evidence="9 12" id="KW-0368">Histidine biosynthesis</keyword>
<evidence type="ECO:0000256" key="6">
    <source>
        <dbReference type="ARBA" id="ARBA00018464"/>
    </source>
</evidence>
<comment type="caution">
    <text evidence="15">The sequence shown here is derived from an EMBL/GenBank/DDBJ whole genome shotgun (WGS) entry which is preliminary data.</text>
</comment>
<sequence>MFEIIPAIDLLNGQCVRLKQGRYNAETVYSDNPLAIAKQWEAQGGKRLHIVDLDGARTGLPKNVAIIKAIAQGISIPIQVGGGIRNFDLIKELIDCGVNRIILGTTAVKNPNLLGEICKRFGEQIAVAIDTKKGLVATEGWTQVSKKDTLTLAKEAIELGVKRFIYTDITRDGMLEGPNLESIKEFISGVSVPVIASGGVSSKKDIEDLKTTGAEGCVVGKALYEGKIKLEEIV</sequence>
<evidence type="ECO:0000256" key="5">
    <source>
        <dbReference type="ARBA" id="ARBA00012550"/>
    </source>
</evidence>
<feature type="active site" description="Proton acceptor" evidence="12">
    <location>
        <position position="9"/>
    </location>
</feature>
<dbReference type="PANTHER" id="PTHR43090:SF2">
    <property type="entry name" value="1-(5-PHOSPHORIBOSYL)-5-[(5-PHOSPHORIBOSYLAMINO)METHYLIDENEAMINO] IMIDAZOLE-4-CARBOXAMIDE ISOMERASE"/>
    <property type="match status" value="1"/>
</dbReference>
<dbReference type="UniPathway" id="UPA00031">
    <property type="reaction ID" value="UER00009"/>
</dbReference>
<comment type="subcellular location">
    <subcellularLocation>
        <location evidence="2 12 14">Cytoplasm</location>
    </subcellularLocation>
</comment>
<dbReference type="HAMAP" id="MF_01014">
    <property type="entry name" value="HisA"/>
    <property type="match status" value="1"/>
</dbReference>
<reference evidence="15 16" key="1">
    <citation type="journal article" date="2016" name="Nat. Commun.">
        <title>Thousands of microbial genomes shed light on interconnected biogeochemical processes in an aquifer system.</title>
        <authorList>
            <person name="Anantharaman K."/>
            <person name="Brown C.T."/>
            <person name="Hug L.A."/>
            <person name="Sharon I."/>
            <person name="Castelle C.J."/>
            <person name="Probst A.J."/>
            <person name="Thomas B.C."/>
            <person name="Singh A."/>
            <person name="Wilkins M.J."/>
            <person name="Karaoz U."/>
            <person name="Brodie E.L."/>
            <person name="Williams K.H."/>
            <person name="Hubbard S.S."/>
            <person name="Banfield J.F."/>
        </authorList>
    </citation>
    <scope>NUCLEOTIDE SEQUENCE [LARGE SCALE GENOMIC DNA]</scope>
</reference>
<dbReference type="FunFam" id="3.20.20.70:FF:000009">
    <property type="entry name" value="1-(5-phosphoribosyl)-5-[(5-phosphoribosylamino)methylideneamino] imidazole-4-carboxamide isomerase"/>
    <property type="match status" value="1"/>
</dbReference>
<dbReference type="InterPro" id="IPR044524">
    <property type="entry name" value="Isoase_HisA-like"/>
</dbReference>
<comment type="similarity">
    <text evidence="4 12 13">Belongs to the HisA/HisF family.</text>
</comment>
<evidence type="ECO:0000256" key="4">
    <source>
        <dbReference type="ARBA" id="ARBA00009667"/>
    </source>
</evidence>
<dbReference type="GO" id="GO:0000162">
    <property type="term" value="P:L-tryptophan biosynthetic process"/>
    <property type="evidence" value="ECO:0007669"/>
    <property type="project" value="TreeGrafter"/>
</dbReference>
<dbReference type="NCBIfam" id="TIGR00007">
    <property type="entry name" value="1-(5-phosphoribosyl)-5-[(5-phosphoribosylamino)methylideneamino]imidazole-4-carboxamide isomerase"/>
    <property type="match status" value="1"/>
</dbReference>
<evidence type="ECO:0000256" key="11">
    <source>
        <dbReference type="ARBA" id="ARBA00030547"/>
    </source>
</evidence>
<feature type="active site" description="Proton donor" evidence="12">
    <location>
        <position position="130"/>
    </location>
</feature>
<protein>
    <recommendedName>
        <fullName evidence="6 12">1-(5-phosphoribosyl)-5-[(5-phosphoribosylamino)methylideneamino] imidazole-4-carboxamide isomerase</fullName>
        <ecNumber evidence="5 12">5.3.1.16</ecNumber>
    </recommendedName>
    <alternativeName>
        <fullName evidence="11 12">Phosphoribosylformimino-5-aminoimidazole carboxamide ribotide isomerase</fullName>
    </alternativeName>
</protein>
<dbReference type="InterPro" id="IPR006063">
    <property type="entry name" value="HisA_bact_arch"/>
</dbReference>
<dbReference type="STRING" id="1802568.A3F86_02740"/>
<proteinExistence type="inferred from homology"/>
<evidence type="ECO:0000256" key="8">
    <source>
        <dbReference type="ARBA" id="ARBA00022605"/>
    </source>
</evidence>
<dbReference type="InterPro" id="IPR023016">
    <property type="entry name" value="HisA/PriA"/>
</dbReference>
<evidence type="ECO:0000256" key="13">
    <source>
        <dbReference type="RuleBase" id="RU003657"/>
    </source>
</evidence>
<dbReference type="Proteomes" id="UP000179095">
    <property type="component" value="Unassembled WGS sequence"/>
</dbReference>
<dbReference type="Pfam" id="PF00977">
    <property type="entry name" value="His_biosynth"/>
    <property type="match status" value="1"/>
</dbReference>
<evidence type="ECO:0000256" key="14">
    <source>
        <dbReference type="RuleBase" id="RU003658"/>
    </source>
</evidence>
<dbReference type="Gene3D" id="3.20.20.70">
    <property type="entry name" value="Aldolase class I"/>
    <property type="match status" value="1"/>
</dbReference>
<evidence type="ECO:0000256" key="7">
    <source>
        <dbReference type="ARBA" id="ARBA00022490"/>
    </source>
</evidence>
<dbReference type="NCBIfam" id="NF010112">
    <property type="entry name" value="PRK13585.1"/>
    <property type="match status" value="1"/>
</dbReference>
<evidence type="ECO:0000256" key="10">
    <source>
        <dbReference type="ARBA" id="ARBA00023235"/>
    </source>
</evidence>